<keyword evidence="2" id="KW-1185">Reference proteome</keyword>
<dbReference type="EMBL" id="AGNL01021358">
    <property type="protein sequence ID" value="EJK60237.1"/>
    <property type="molecule type" value="Genomic_DNA"/>
</dbReference>
<reference evidence="1 2" key="1">
    <citation type="journal article" date="2012" name="Genome Biol.">
        <title>Genome and low-iron response of an oceanic diatom adapted to chronic iron limitation.</title>
        <authorList>
            <person name="Lommer M."/>
            <person name="Specht M."/>
            <person name="Roy A.S."/>
            <person name="Kraemer L."/>
            <person name="Andreson R."/>
            <person name="Gutowska M.A."/>
            <person name="Wolf J."/>
            <person name="Bergner S.V."/>
            <person name="Schilhabel M.B."/>
            <person name="Klostermeier U.C."/>
            <person name="Beiko R.G."/>
            <person name="Rosenstiel P."/>
            <person name="Hippler M."/>
            <person name="Laroche J."/>
        </authorList>
    </citation>
    <scope>NUCLEOTIDE SEQUENCE [LARGE SCALE GENOMIC DNA]</scope>
    <source>
        <strain evidence="1 2">CCMP1005</strain>
    </source>
</reference>
<protein>
    <submittedName>
        <fullName evidence="1">Uncharacterized protein</fullName>
    </submittedName>
</protein>
<dbReference type="eggNOG" id="KOG4176">
    <property type="taxonomic scope" value="Eukaryota"/>
</dbReference>
<feature type="non-terminal residue" evidence="1">
    <location>
        <position position="1"/>
    </location>
</feature>
<evidence type="ECO:0000313" key="2">
    <source>
        <dbReference type="Proteomes" id="UP000266841"/>
    </source>
</evidence>
<accession>K0SPB1</accession>
<dbReference type="Proteomes" id="UP000266841">
    <property type="component" value="Unassembled WGS sequence"/>
</dbReference>
<evidence type="ECO:0000313" key="1">
    <source>
        <dbReference type="EMBL" id="EJK60237.1"/>
    </source>
</evidence>
<organism evidence="1 2">
    <name type="scientific">Thalassiosira oceanica</name>
    <name type="common">Marine diatom</name>
    <dbReference type="NCBI Taxonomy" id="159749"/>
    <lineage>
        <taxon>Eukaryota</taxon>
        <taxon>Sar</taxon>
        <taxon>Stramenopiles</taxon>
        <taxon>Ochrophyta</taxon>
        <taxon>Bacillariophyta</taxon>
        <taxon>Coscinodiscophyceae</taxon>
        <taxon>Thalassiosirophycidae</taxon>
        <taxon>Thalassiosirales</taxon>
        <taxon>Thalassiosiraceae</taxon>
        <taxon>Thalassiosira</taxon>
    </lineage>
</organism>
<dbReference type="AlphaFoldDB" id="K0SPB1"/>
<comment type="caution">
    <text evidence="1">The sequence shown here is derived from an EMBL/GenBank/DDBJ whole genome shotgun (WGS) entry which is preliminary data.</text>
</comment>
<gene>
    <name evidence="1" type="ORF">THAOC_19448</name>
</gene>
<sequence length="273" mass="31262">LEAKRCRSQWTEEQIGTSEWIRRGKRGKTKTLEMTTETLEMISSRLSEAAADHVATPRVTTLFEREPNVKSINITTKKLGRQRRRRRPSLPKGVRVLVSSILFIYINELRVLKTFPKRNSVISEVWGPSLPETSATNQTDRTVWEDLDLSSTVSCGYHKCFVRSVSNHTEGYIIARPKKDALLHMIDETELAKEMTLSYNAKTFHIPGELPQELLMPKKTMVELNAKVRNPLMVHHGDNDTKHNFFRSPAVPVVVHKNEGKPERNLVGALRRQ</sequence>
<proteinExistence type="predicted"/>
<name>K0SPB1_THAOC</name>